<evidence type="ECO:0000256" key="1">
    <source>
        <dbReference type="SAM" id="MobiDB-lite"/>
    </source>
</evidence>
<organism evidence="2 3">
    <name type="scientific">Perkinsus olseni</name>
    <name type="common">Perkinsus atlanticus</name>
    <dbReference type="NCBI Taxonomy" id="32597"/>
    <lineage>
        <taxon>Eukaryota</taxon>
        <taxon>Sar</taxon>
        <taxon>Alveolata</taxon>
        <taxon>Perkinsozoa</taxon>
        <taxon>Perkinsea</taxon>
        <taxon>Perkinsida</taxon>
        <taxon>Perkinsidae</taxon>
        <taxon>Perkinsus</taxon>
    </lineage>
</organism>
<name>A0A7J6UJM5_PEROL</name>
<protein>
    <submittedName>
        <fullName evidence="2">Uncharacterized protein</fullName>
    </submittedName>
</protein>
<dbReference type="AlphaFoldDB" id="A0A7J6UJM5"/>
<dbReference type="EMBL" id="JABANO010002883">
    <property type="protein sequence ID" value="KAF4757236.1"/>
    <property type="molecule type" value="Genomic_DNA"/>
</dbReference>
<gene>
    <name evidence="2" type="ORF">FOZ63_010259</name>
</gene>
<sequence length="175" mass="19412">GDLSKYLKQQFSTKLSYVKEGSVQFWAFSNNIITTYLRHVNKREGQFRQFSIGSTESTATEAVLIIQEQEAAIDPGFCSRSFFSEAQKPNRIFVPPAVVIRGRPSDVQRFRRDSSRLSLDGSKLRLPRASAAKGSPAPKVKAAADSPPPAKDPESLLAEKDEKLERAIKEIEAGK</sequence>
<feature type="compositionally biased region" description="Low complexity" evidence="1">
    <location>
        <begin position="135"/>
        <end position="145"/>
    </location>
</feature>
<dbReference type="Proteomes" id="UP000553632">
    <property type="component" value="Unassembled WGS sequence"/>
</dbReference>
<feature type="compositionally biased region" description="Basic and acidic residues" evidence="1">
    <location>
        <begin position="151"/>
        <end position="161"/>
    </location>
</feature>
<evidence type="ECO:0000313" key="2">
    <source>
        <dbReference type="EMBL" id="KAF4757236.1"/>
    </source>
</evidence>
<proteinExistence type="predicted"/>
<comment type="caution">
    <text evidence="2">The sequence shown here is derived from an EMBL/GenBank/DDBJ whole genome shotgun (WGS) entry which is preliminary data.</text>
</comment>
<feature type="region of interest" description="Disordered" evidence="1">
    <location>
        <begin position="125"/>
        <end position="161"/>
    </location>
</feature>
<reference evidence="2 3" key="1">
    <citation type="submission" date="2020-04" db="EMBL/GenBank/DDBJ databases">
        <title>Perkinsus olseni comparative genomics.</title>
        <authorList>
            <person name="Bogema D.R."/>
        </authorList>
    </citation>
    <scope>NUCLEOTIDE SEQUENCE [LARGE SCALE GENOMIC DNA]</scope>
    <source>
        <strain evidence="2 3">ATCC PRA-207</strain>
    </source>
</reference>
<evidence type="ECO:0000313" key="3">
    <source>
        <dbReference type="Proteomes" id="UP000553632"/>
    </source>
</evidence>
<feature type="non-terminal residue" evidence="2">
    <location>
        <position position="175"/>
    </location>
</feature>
<feature type="non-terminal residue" evidence="2">
    <location>
        <position position="1"/>
    </location>
</feature>
<keyword evidence="3" id="KW-1185">Reference proteome</keyword>
<accession>A0A7J6UJM5</accession>